<dbReference type="STRING" id="406817.XNC1_1754"/>
<sequence length="71" mass="8276">MADTAKAMNIGLSTMTRWVKQLRDERQRKIPKASPITPERIEIRELKKKIQCIEMENEILKNCLHVTTSPI</sequence>
<organism evidence="1 2">
    <name type="scientific">Xenorhabdus nematophila (strain ATCC 19061 / DSM 3370 / CCUG 14189 / LMG 1036 / NCIMB 9965 / AN6)</name>
    <dbReference type="NCBI Taxonomy" id="406817"/>
    <lineage>
        <taxon>Bacteria</taxon>
        <taxon>Pseudomonadati</taxon>
        <taxon>Pseudomonadota</taxon>
        <taxon>Gammaproteobacteria</taxon>
        <taxon>Enterobacterales</taxon>
        <taxon>Morganellaceae</taxon>
        <taxon>Xenorhabdus</taxon>
    </lineage>
</organism>
<dbReference type="eggNOG" id="COG2963">
    <property type="taxonomic scope" value="Bacteria"/>
</dbReference>
<reference evidence="1 2" key="1">
    <citation type="journal article" date="2011" name="PLoS ONE">
        <title>The entomopathogenic bacterial endosymbionts xenorhabdus and photorhabdus: convergent lifestyles from divergent genomes.</title>
        <authorList>
            <person name="Chaston J.M."/>
            <person name="Suen G."/>
            <person name="Tucker S.L."/>
            <person name="Andersen A.W."/>
            <person name="Bhasin A."/>
            <person name="Bode E."/>
            <person name="Bode H.B."/>
            <person name="Brachmann A.O."/>
            <person name="Cowles C.E."/>
            <person name="Cowles K.N."/>
            <person name="Darby C."/>
            <person name="de Leon L."/>
            <person name="Drace K."/>
            <person name="Du Z."/>
            <person name="Givaudan A."/>
            <person name="Herbert Tran E.E."/>
            <person name="Jewell K.A."/>
            <person name="Knack J.J."/>
            <person name="Krasomil-Osterfeld K.C."/>
            <person name="Kukor R."/>
            <person name="Lanois A."/>
            <person name="Latreille P."/>
            <person name="Leimgruber N.K."/>
            <person name="Lipke C.M."/>
            <person name="Liu R."/>
            <person name="Lu X."/>
            <person name="Martens E.C."/>
            <person name="Marri P.R."/>
            <person name="Medigue C."/>
            <person name="Menard M.L."/>
            <person name="Miller N.M."/>
            <person name="Morales-Soto N."/>
            <person name="Norton S."/>
            <person name="Ogier J.C."/>
            <person name="Orchard S.S."/>
            <person name="Park D."/>
            <person name="Park Y."/>
            <person name="Qurollo B.A."/>
            <person name="Sugar D.R."/>
            <person name="Richards G.R."/>
            <person name="Rouy Z."/>
            <person name="Slominski B."/>
            <person name="Slominski K."/>
            <person name="Snyder H."/>
            <person name="Tjaden B.C."/>
            <person name="van der Hoeven R."/>
            <person name="Welch R.D."/>
            <person name="Wheeler C."/>
            <person name="Xiang B."/>
            <person name="Barbazuk B."/>
            <person name="Gaudriault S."/>
            <person name="Goodner B."/>
            <person name="Slater S.C."/>
            <person name="Forst S."/>
            <person name="Goldman B.S."/>
            <person name="Goodrich-Blair H."/>
        </authorList>
    </citation>
    <scope>NUCLEOTIDE SEQUENCE [LARGE SCALE GENOMIC DNA]</scope>
    <source>
        <strain evidence="2">ATCC 19061 / DSM 3370 / CCUG 14189 / LMG 1036 / NCIMB 9965 / AN6</strain>
    </source>
</reference>
<dbReference type="SUPFAM" id="SSF46689">
    <property type="entry name" value="Homeodomain-like"/>
    <property type="match status" value="1"/>
</dbReference>
<evidence type="ECO:0000313" key="1">
    <source>
        <dbReference type="EMBL" id="CBJ89814.1"/>
    </source>
</evidence>
<gene>
    <name evidence="1" type="ordered locus">XNC1_1754</name>
</gene>
<keyword evidence="2" id="KW-1185">Reference proteome</keyword>
<name>D3VCU8_XENNA</name>
<dbReference type="HOGENOM" id="CLU_027402_23_1_6"/>
<dbReference type="InterPro" id="IPR009057">
    <property type="entry name" value="Homeodomain-like_sf"/>
</dbReference>
<proteinExistence type="predicted"/>
<dbReference type="KEGG" id="xne:XNC1_1754"/>
<protein>
    <submittedName>
        <fullName evidence="1">Transposase</fullName>
    </submittedName>
</protein>
<dbReference type="Proteomes" id="UP000008075">
    <property type="component" value="Chromosome"/>
</dbReference>
<dbReference type="AlphaFoldDB" id="D3VCU8"/>
<accession>D3VCU8</accession>
<dbReference type="EMBL" id="FN667742">
    <property type="protein sequence ID" value="CBJ89814.1"/>
    <property type="molecule type" value="Genomic_DNA"/>
</dbReference>
<evidence type="ECO:0000313" key="2">
    <source>
        <dbReference type="Proteomes" id="UP000008075"/>
    </source>
</evidence>